<dbReference type="KEGG" id="mhd:Marky_0891"/>
<organism evidence="1 2">
    <name type="scientific">Marinithermus hydrothermalis (strain DSM 14884 / JCM 11576 / T1)</name>
    <dbReference type="NCBI Taxonomy" id="869210"/>
    <lineage>
        <taxon>Bacteria</taxon>
        <taxon>Thermotogati</taxon>
        <taxon>Deinococcota</taxon>
        <taxon>Deinococci</taxon>
        <taxon>Thermales</taxon>
        <taxon>Thermaceae</taxon>
        <taxon>Marinithermus</taxon>
    </lineage>
</organism>
<reference evidence="1 2" key="1">
    <citation type="journal article" date="2012" name="Stand. Genomic Sci.">
        <title>Complete genome sequence of the aerobic, heterotroph Marinithermus hydrothermalis type strain (T1(T)) from a deep-sea hydrothermal vent chimney.</title>
        <authorList>
            <person name="Copeland A."/>
            <person name="Gu W."/>
            <person name="Yasawong M."/>
            <person name="Lapidus A."/>
            <person name="Lucas S."/>
            <person name="Deshpande S."/>
            <person name="Pagani I."/>
            <person name="Tapia R."/>
            <person name="Cheng J.F."/>
            <person name="Goodwin L.A."/>
            <person name="Pitluck S."/>
            <person name="Liolios K."/>
            <person name="Ivanova N."/>
            <person name="Mavromatis K."/>
            <person name="Mikhailova N."/>
            <person name="Pati A."/>
            <person name="Chen A."/>
            <person name="Palaniappan K."/>
            <person name="Land M."/>
            <person name="Pan C."/>
            <person name="Brambilla E.M."/>
            <person name="Rohde M."/>
            <person name="Tindall B.J."/>
            <person name="Sikorski J."/>
            <person name="Goker M."/>
            <person name="Detter J.C."/>
            <person name="Bristow J."/>
            <person name="Eisen J.A."/>
            <person name="Markowitz V."/>
            <person name="Hugenholtz P."/>
            <person name="Kyrpides N.C."/>
            <person name="Klenk H.P."/>
            <person name="Woyke T."/>
        </authorList>
    </citation>
    <scope>NUCLEOTIDE SEQUENCE [LARGE SCALE GENOMIC DNA]</scope>
    <source>
        <strain evidence="2">DSM 14884 / JCM 11576 / T1</strain>
    </source>
</reference>
<accession>F2NQB0</accession>
<protein>
    <submittedName>
        <fullName evidence="1">Uncharacterized protein</fullName>
    </submittedName>
</protein>
<dbReference type="HOGENOM" id="CLU_144224_0_0_0"/>
<dbReference type="OrthoDB" id="32193at2"/>
<proteinExistence type="predicted"/>
<dbReference type="Proteomes" id="UP000007030">
    <property type="component" value="Chromosome"/>
</dbReference>
<sequence length="137" mass="15403">MVLEESVEEFTQRFAAYATRGYAYPTPLGSPVLELACPVGVLHLFDRSPPPSPNGPVEVIVHGVLERYRYHEDRPGAWRLSGGRYRLRGRIVQPIEPWFYHLDVGIPIVLASEEPLEAGLPLEVVTAPPLMGFRLER</sequence>
<dbReference type="RefSeq" id="WP_013703687.1">
    <property type="nucleotide sequence ID" value="NC_015387.1"/>
</dbReference>
<dbReference type="STRING" id="869210.Marky_0891"/>
<evidence type="ECO:0000313" key="1">
    <source>
        <dbReference type="EMBL" id="AEB11637.1"/>
    </source>
</evidence>
<name>F2NQB0_MARHT</name>
<evidence type="ECO:0000313" key="2">
    <source>
        <dbReference type="Proteomes" id="UP000007030"/>
    </source>
</evidence>
<gene>
    <name evidence="1" type="ordered locus">Marky_0891</name>
</gene>
<dbReference type="EMBL" id="CP002630">
    <property type="protein sequence ID" value="AEB11637.1"/>
    <property type="molecule type" value="Genomic_DNA"/>
</dbReference>
<dbReference type="AlphaFoldDB" id="F2NQB0"/>
<keyword evidence="2" id="KW-1185">Reference proteome</keyword>
<dbReference type="eggNOG" id="ENOG503362S">
    <property type="taxonomic scope" value="Bacteria"/>
</dbReference>